<dbReference type="GO" id="GO:0016763">
    <property type="term" value="F:pentosyltransferase activity"/>
    <property type="evidence" value="ECO:0007669"/>
    <property type="project" value="TreeGrafter"/>
</dbReference>
<feature type="transmembrane region" description="Helical" evidence="8">
    <location>
        <begin position="191"/>
        <end position="217"/>
    </location>
</feature>
<dbReference type="Pfam" id="PF02366">
    <property type="entry name" value="PMT"/>
    <property type="match status" value="1"/>
</dbReference>
<dbReference type="AlphaFoldDB" id="A0A7T5RJ79"/>
<proteinExistence type="predicted"/>
<keyword evidence="6 8" id="KW-1133">Transmembrane helix</keyword>
<dbReference type="EMBL" id="CP066690">
    <property type="protein sequence ID" value="QQG45157.1"/>
    <property type="molecule type" value="Genomic_DNA"/>
</dbReference>
<feature type="transmembrane region" description="Helical" evidence="8">
    <location>
        <begin position="379"/>
        <end position="396"/>
    </location>
</feature>
<dbReference type="PANTHER" id="PTHR33908">
    <property type="entry name" value="MANNOSYLTRANSFERASE YKCB-RELATED"/>
    <property type="match status" value="1"/>
</dbReference>
<sequence>MKKVNIGAATILLVMLFLMLDSIRNDSAIMDELAHIPAGFGYVTQLDYRLNPEHPPLLKALAALSGQIFTKPHFPTDTPYWQDDINGQWAQGTKFLYNSGNNADKIIFWSRFPLILLAILFGWLFFDWTKKRFGNTVALLALTFFAFSPTFLTHSRYVTTDLGAAFGFFIGIITFLKFLEAPTWKNLLVSALAFGVAQLIKFSLILLIPLYGLLWIFWVFSQPNLHFHERVRVGLRYLWKIAMVGVLGMLLVWLVYVPFTWNYPQARQLRDTEFLLSSYGFRPPVDFDIALVKNKITRPLGQYLLGVLMVNQRALGGNTQFFLGEVSNTGSRSYFPLLYLLKEPLALHVLTLVAVWFSIKKSNFLRKFDFGGGRGWIENHFIEFSALVFIAFYWLISIKSPLNIGVRHVLPTFPFIYLLVAKQITEWLRFHKISTPQNWIEWLKIIYQIFVKSVPKYIFVALMILWLTLGTVSAYPHFMTYYNEFAGGSRSGWKIAVDSNYDWGQDLKRLAQYVEKNKIEKIAVDYFGGGDPKYYLDDKFEGWWSGRGPAHDWFAISATFRQSAFGTPAPGFIRKPEDSYEWLKPYPPVAQIGSIFIYKLP</sequence>
<dbReference type="GO" id="GO:0000030">
    <property type="term" value="F:mannosyltransferase activity"/>
    <property type="evidence" value="ECO:0007669"/>
    <property type="project" value="InterPro"/>
</dbReference>
<keyword evidence="2" id="KW-1003">Cell membrane</keyword>
<feature type="transmembrane region" description="Helical" evidence="8">
    <location>
        <begin position="237"/>
        <end position="259"/>
    </location>
</feature>
<organism evidence="10 11">
    <name type="scientific">Candidatus Sungiibacteriota bacterium</name>
    <dbReference type="NCBI Taxonomy" id="2750080"/>
    <lineage>
        <taxon>Bacteria</taxon>
        <taxon>Candidatus Sungiibacteriota</taxon>
    </lineage>
</organism>
<feature type="transmembrane region" description="Helical" evidence="8">
    <location>
        <begin position="445"/>
        <end position="469"/>
    </location>
</feature>
<keyword evidence="5 8" id="KW-0812">Transmembrane</keyword>
<comment type="subcellular location">
    <subcellularLocation>
        <location evidence="1">Cell membrane</location>
        <topology evidence="1">Multi-pass membrane protein</topology>
    </subcellularLocation>
</comment>
<feature type="domain" description="ArnT-like N-terminal" evidence="9">
    <location>
        <begin position="41"/>
        <end position="261"/>
    </location>
</feature>
<evidence type="ECO:0000256" key="7">
    <source>
        <dbReference type="ARBA" id="ARBA00023136"/>
    </source>
</evidence>
<dbReference type="Proteomes" id="UP000595618">
    <property type="component" value="Chromosome"/>
</dbReference>
<feature type="transmembrane region" description="Helical" evidence="8">
    <location>
        <begin position="133"/>
        <end position="152"/>
    </location>
</feature>
<feature type="transmembrane region" description="Helical" evidence="8">
    <location>
        <begin position="337"/>
        <end position="359"/>
    </location>
</feature>
<evidence type="ECO:0000256" key="2">
    <source>
        <dbReference type="ARBA" id="ARBA00022475"/>
    </source>
</evidence>
<evidence type="ECO:0000313" key="11">
    <source>
        <dbReference type="Proteomes" id="UP000595618"/>
    </source>
</evidence>
<evidence type="ECO:0000256" key="6">
    <source>
        <dbReference type="ARBA" id="ARBA00022989"/>
    </source>
</evidence>
<dbReference type="PANTHER" id="PTHR33908:SF11">
    <property type="entry name" value="MEMBRANE PROTEIN"/>
    <property type="match status" value="1"/>
</dbReference>
<dbReference type="GO" id="GO:0006493">
    <property type="term" value="P:protein O-linked glycosylation"/>
    <property type="evidence" value="ECO:0007669"/>
    <property type="project" value="InterPro"/>
</dbReference>
<evidence type="ECO:0000256" key="4">
    <source>
        <dbReference type="ARBA" id="ARBA00022679"/>
    </source>
</evidence>
<protein>
    <submittedName>
        <fullName evidence="10">Glycosyltransferase family 39 protein</fullName>
    </submittedName>
</protein>
<evidence type="ECO:0000259" key="9">
    <source>
        <dbReference type="Pfam" id="PF02366"/>
    </source>
</evidence>
<keyword evidence="3" id="KW-0328">Glycosyltransferase</keyword>
<dbReference type="GO" id="GO:0005886">
    <property type="term" value="C:plasma membrane"/>
    <property type="evidence" value="ECO:0007669"/>
    <property type="project" value="UniProtKB-SubCell"/>
</dbReference>
<dbReference type="InterPro" id="IPR050297">
    <property type="entry name" value="LipidA_mod_glycosyltrf_83"/>
</dbReference>
<keyword evidence="4 10" id="KW-0808">Transferase</keyword>
<evidence type="ECO:0000313" key="10">
    <source>
        <dbReference type="EMBL" id="QQG45157.1"/>
    </source>
</evidence>
<feature type="transmembrane region" description="Helical" evidence="8">
    <location>
        <begin position="158"/>
        <end position="179"/>
    </location>
</feature>
<accession>A0A7T5RJ79</accession>
<dbReference type="GO" id="GO:0009103">
    <property type="term" value="P:lipopolysaccharide biosynthetic process"/>
    <property type="evidence" value="ECO:0007669"/>
    <property type="project" value="UniProtKB-ARBA"/>
</dbReference>
<reference evidence="10 11" key="1">
    <citation type="submission" date="2020-07" db="EMBL/GenBank/DDBJ databases">
        <title>Huge and variable diversity of episymbiotic CPR bacteria and DPANN archaea in groundwater ecosystems.</title>
        <authorList>
            <person name="He C.Y."/>
            <person name="Keren R."/>
            <person name="Whittaker M."/>
            <person name="Farag I.F."/>
            <person name="Doudna J."/>
            <person name="Cate J.H.D."/>
            <person name="Banfield J.F."/>
        </authorList>
    </citation>
    <scope>NUCLEOTIDE SEQUENCE [LARGE SCALE GENOMIC DNA]</scope>
    <source>
        <strain evidence="10">NC_groundwater_541_Ag_S-0.1um_46_50</strain>
    </source>
</reference>
<feature type="transmembrane region" description="Helical" evidence="8">
    <location>
        <begin position="106"/>
        <end position="126"/>
    </location>
</feature>
<keyword evidence="7 8" id="KW-0472">Membrane</keyword>
<dbReference type="InterPro" id="IPR003342">
    <property type="entry name" value="ArnT-like_N"/>
</dbReference>
<evidence type="ECO:0000256" key="8">
    <source>
        <dbReference type="SAM" id="Phobius"/>
    </source>
</evidence>
<evidence type="ECO:0000256" key="3">
    <source>
        <dbReference type="ARBA" id="ARBA00022676"/>
    </source>
</evidence>
<name>A0A7T5RJ79_9BACT</name>
<evidence type="ECO:0000256" key="5">
    <source>
        <dbReference type="ARBA" id="ARBA00022692"/>
    </source>
</evidence>
<gene>
    <name evidence="10" type="ORF">HYW89_04125</name>
</gene>
<evidence type="ECO:0000256" key="1">
    <source>
        <dbReference type="ARBA" id="ARBA00004651"/>
    </source>
</evidence>